<dbReference type="AlphaFoldDB" id="A0A8J5MPK1"/>
<dbReference type="PANTHER" id="PTHR45913:SF22">
    <property type="entry name" value="SCAN BOX DOMAIN-CONTAINING PROTEIN"/>
    <property type="match status" value="1"/>
</dbReference>
<dbReference type="EMBL" id="JAHLQT010033762">
    <property type="protein sequence ID" value="KAG7159113.1"/>
    <property type="molecule type" value="Genomic_DNA"/>
</dbReference>
<reference evidence="1" key="1">
    <citation type="journal article" date="2021" name="Sci. Adv.">
        <title>The American lobster genome reveals insights on longevity, neural, and immune adaptations.</title>
        <authorList>
            <person name="Polinski J.M."/>
            <person name="Zimin A.V."/>
            <person name="Clark K.F."/>
            <person name="Kohn A.B."/>
            <person name="Sadowski N."/>
            <person name="Timp W."/>
            <person name="Ptitsyn A."/>
            <person name="Khanna P."/>
            <person name="Romanova D.Y."/>
            <person name="Williams P."/>
            <person name="Greenwood S.J."/>
            <person name="Moroz L.L."/>
            <person name="Walt D.R."/>
            <person name="Bodnar A.G."/>
        </authorList>
    </citation>
    <scope>NUCLEOTIDE SEQUENCE</scope>
    <source>
        <strain evidence="1">GMGI-L3</strain>
    </source>
</reference>
<protein>
    <submittedName>
        <fullName evidence="1">Zinc finger BED domain-containing protein 5-like 16</fullName>
    </submittedName>
</protein>
<dbReference type="Proteomes" id="UP000747542">
    <property type="component" value="Unassembled WGS sequence"/>
</dbReference>
<comment type="caution">
    <text evidence="1">The sequence shown here is derived from an EMBL/GenBank/DDBJ whole genome shotgun (WGS) entry which is preliminary data.</text>
</comment>
<sequence>MAKRRKYSEDYLNIGFTTVLANNAVEKPECVLCDVVLSVESIKPSKLKRHLETKHLEHAEKDLEFFKRHELQSLEKKFQRYFPELTGEEEALVRHPFSATLDVSSIPDEVQDEFLDLLNDFGA</sequence>
<evidence type="ECO:0000313" key="1">
    <source>
        <dbReference type="EMBL" id="KAG7159113.1"/>
    </source>
</evidence>
<accession>A0A8J5MPK1</accession>
<proteinExistence type="predicted"/>
<gene>
    <name evidence="1" type="primary">Zbed5-L16</name>
    <name evidence="1" type="ORF">Hamer_G016490</name>
</gene>
<evidence type="ECO:0000313" key="2">
    <source>
        <dbReference type="Proteomes" id="UP000747542"/>
    </source>
</evidence>
<dbReference type="PANTHER" id="PTHR45913">
    <property type="entry name" value="EPM2A-INTERACTING PROTEIN 1"/>
    <property type="match status" value="1"/>
</dbReference>
<name>A0A8J5MPK1_HOMAM</name>
<keyword evidence="2" id="KW-1185">Reference proteome</keyword>
<organism evidence="1 2">
    <name type="scientific">Homarus americanus</name>
    <name type="common">American lobster</name>
    <dbReference type="NCBI Taxonomy" id="6706"/>
    <lineage>
        <taxon>Eukaryota</taxon>
        <taxon>Metazoa</taxon>
        <taxon>Ecdysozoa</taxon>
        <taxon>Arthropoda</taxon>
        <taxon>Crustacea</taxon>
        <taxon>Multicrustacea</taxon>
        <taxon>Malacostraca</taxon>
        <taxon>Eumalacostraca</taxon>
        <taxon>Eucarida</taxon>
        <taxon>Decapoda</taxon>
        <taxon>Pleocyemata</taxon>
        <taxon>Astacidea</taxon>
        <taxon>Nephropoidea</taxon>
        <taxon>Nephropidae</taxon>
        <taxon>Homarus</taxon>
    </lineage>
</organism>